<dbReference type="OrthoDB" id="9899331at2"/>
<keyword evidence="2" id="KW-1185">Reference proteome</keyword>
<dbReference type="EMBL" id="MASJ01000023">
    <property type="protein sequence ID" value="OCS84713.1"/>
    <property type="molecule type" value="Genomic_DNA"/>
</dbReference>
<evidence type="ECO:0000313" key="2">
    <source>
        <dbReference type="Proteomes" id="UP000093199"/>
    </source>
</evidence>
<name>A0A1C0YC53_9BACL</name>
<dbReference type="AlphaFoldDB" id="A0A1C0YC53"/>
<dbReference type="RefSeq" id="WP_066546027.1">
    <property type="nucleotide sequence ID" value="NZ_MASJ01000023.1"/>
</dbReference>
<proteinExistence type="predicted"/>
<dbReference type="Proteomes" id="UP000093199">
    <property type="component" value="Unassembled WGS sequence"/>
</dbReference>
<gene>
    <name evidence="1" type="ORF">A6M13_03815</name>
</gene>
<protein>
    <submittedName>
        <fullName evidence="1">Uncharacterized protein</fullName>
    </submittedName>
</protein>
<evidence type="ECO:0000313" key="1">
    <source>
        <dbReference type="EMBL" id="OCS84713.1"/>
    </source>
</evidence>
<reference evidence="1 2" key="1">
    <citation type="submission" date="2016-07" db="EMBL/GenBank/DDBJ databases">
        <title>Caryophanon tenue genome sequencing.</title>
        <authorList>
            <person name="Verma A."/>
            <person name="Pal Y."/>
            <person name="Krishnamurthi S."/>
        </authorList>
    </citation>
    <scope>NUCLEOTIDE SEQUENCE [LARGE SCALE GENOMIC DNA]</scope>
    <source>
        <strain evidence="1 2">DSM 14152</strain>
    </source>
</reference>
<comment type="caution">
    <text evidence="1">The sequence shown here is derived from an EMBL/GenBank/DDBJ whole genome shotgun (WGS) entry which is preliminary data.</text>
</comment>
<dbReference type="STRING" id="33978.A6M13_03815"/>
<accession>A0A1C0YC53</accession>
<sequence length="166" mass="19077">MRTIGQLKVEQFLQQQVAQFTLPLTQQQPLAYCFSTEDVTLSVSYDVQKKLLAQLYPLIVTYTFPVTSSETTEASYKFHKKAWFTKKQQRLLPQLAFFDPHVVDIASLTYTQCNQQATLRFSVIPGSYHILIFPPMHQGIAFTKQEIAYFLSIYETLSKKGVHAIC</sequence>
<organism evidence="1 2">
    <name type="scientific">Caryophanon tenue</name>
    <dbReference type="NCBI Taxonomy" id="33978"/>
    <lineage>
        <taxon>Bacteria</taxon>
        <taxon>Bacillati</taxon>
        <taxon>Bacillota</taxon>
        <taxon>Bacilli</taxon>
        <taxon>Bacillales</taxon>
        <taxon>Caryophanaceae</taxon>
        <taxon>Caryophanon</taxon>
    </lineage>
</organism>